<dbReference type="SUPFAM" id="SSF55144">
    <property type="entry name" value="LigT-like"/>
    <property type="match status" value="1"/>
</dbReference>
<dbReference type="Proteomes" id="UP000215884">
    <property type="component" value="Chromosome"/>
</dbReference>
<reference evidence="1 2" key="2">
    <citation type="journal article" date="2019" name="Int. J. Syst. Evol. Microbiol.">
        <title>Description and complete genome sequence of Bradyrhizobium amphicarpaeae sp. nov., harbouring photosystem and nitrogen-fixation genes.</title>
        <authorList>
            <person name="Bromfield E.S.P."/>
            <person name="Cloutier S."/>
            <person name="Nguyen H.D.T."/>
        </authorList>
    </citation>
    <scope>NUCLEOTIDE SEQUENCE [LARGE SCALE GENOMIC DNA]</scope>
    <source>
        <strain evidence="1 2">39S1MB</strain>
    </source>
</reference>
<keyword evidence="2" id="KW-1185">Reference proteome</keyword>
<reference evidence="1 2" key="1">
    <citation type="journal article" date="2017" name="Syst. Appl. Microbiol.">
        <title>Soybeans inoculated with root zone soils of Canadian native legumes harbour diverse and novel Bradyrhizobium spp. that possess agricultural potential.</title>
        <authorList>
            <person name="Bromfield E.S.P."/>
            <person name="Cloutier S."/>
            <person name="Tambong J.T."/>
            <person name="Tran Thi T.V."/>
        </authorList>
    </citation>
    <scope>NUCLEOTIDE SEQUENCE [LARGE SCALE GENOMIC DNA]</scope>
    <source>
        <strain evidence="1 2">39S1MB</strain>
    </source>
</reference>
<keyword evidence="1" id="KW-0436">Ligase</keyword>
<proteinExistence type="predicted"/>
<dbReference type="AlphaFoldDB" id="A0A2U8PR02"/>
<dbReference type="KEGG" id="brq:CIT40_05735"/>
<dbReference type="Pfam" id="PF13563">
    <property type="entry name" value="2_5_RNA_ligase2"/>
    <property type="match status" value="1"/>
</dbReference>
<gene>
    <name evidence="1" type="ORF">CIT40_05735</name>
</gene>
<name>A0A2U8PR02_9BRAD</name>
<evidence type="ECO:0000313" key="1">
    <source>
        <dbReference type="EMBL" id="AWL99577.1"/>
    </source>
</evidence>
<sequence>MRRPRRSATSSIPSETLVRNARTEIADASPIAISNVRMDRTFILTAELDPASFNWLDGLRRAHFPPARNMLNAHLTLFHRLSLAQASRLADVDLPAGVMPMHCDGVRLLGFGVAIEISCPELARLRTALRIAMGGELSRQDSQGWRPHVTIQNKVTAAAARGLYDELRASFVPRAGAVGGLLVWEYLNGPWRLDRRLPFNS</sequence>
<dbReference type="EMBL" id="CP029426">
    <property type="protein sequence ID" value="AWL99577.1"/>
    <property type="molecule type" value="Genomic_DNA"/>
</dbReference>
<evidence type="ECO:0000313" key="2">
    <source>
        <dbReference type="Proteomes" id="UP000215884"/>
    </source>
</evidence>
<organism evidence="1 2">
    <name type="scientific">Bradyrhizobium amphicarpaeae</name>
    <dbReference type="NCBI Taxonomy" id="1404768"/>
    <lineage>
        <taxon>Bacteria</taxon>
        <taxon>Pseudomonadati</taxon>
        <taxon>Pseudomonadota</taxon>
        <taxon>Alphaproteobacteria</taxon>
        <taxon>Hyphomicrobiales</taxon>
        <taxon>Nitrobacteraceae</taxon>
        <taxon>Bradyrhizobium</taxon>
    </lineage>
</organism>
<dbReference type="InterPro" id="IPR009097">
    <property type="entry name" value="Cyclic_Pdiesterase"/>
</dbReference>
<accession>A0A2U8PR02</accession>
<dbReference type="Gene3D" id="3.90.1140.10">
    <property type="entry name" value="Cyclic phosphodiesterase"/>
    <property type="match status" value="1"/>
</dbReference>
<protein>
    <submittedName>
        <fullName evidence="1">2'-5' RNA ligase family protein</fullName>
    </submittedName>
</protein>
<dbReference type="GO" id="GO:0016874">
    <property type="term" value="F:ligase activity"/>
    <property type="evidence" value="ECO:0007669"/>
    <property type="project" value="UniProtKB-KW"/>
</dbReference>